<reference evidence="2 3" key="1">
    <citation type="journal article" date="2021" name="Front. Microbiol.">
        <title>Aerobic Denitrification and Heterotrophic Sulfur Oxidation in the Genus Halomonas Revealed by Six Novel Species Characterizations and Genome-Based Analysis.</title>
        <authorList>
            <person name="Wang L."/>
            <person name="Shao Z."/>
        </authorList>
    </citation>
    <scope>NUCLEOTIDE SEQUENCE [LARGE SCALE GENOMIC DNA]</scope>
    <source>
        <strain evidence="2 3">MCCC 1A11081</strain>
    </source>
</reference>
<dbReference type="EMBL" id="JABFTX010000003">
    <property type="protein sequence ID" value="MCE8003887.1"/>
    <property type="molecule type" value="Genomic_DNA"/>
</dbReference>
<dbReference type="PIRSF" id="PIRSF016481">
    <property type="entry name" value="Pilus_assembly_PilP"/>
    <property type="match status" value="1"/>
</dbReference>
<dbReference type="PROSITE" id="PS51257">
    <property type="entry name" value="PROKAR_LIPOPROTEIN"/>
    <property type="match status" value="1"/>
</dbReference>
<keyword evidence="3" id="KW-1185">Reference proteome</keyword>
<sequence>MKVRWLLVVATLLVAGCADPQLGELDRRLTDIRNDPGTPRPLEMPEVPDYQSVPYQASDRRSPFRPQLPEPDAVPRGSSDLAPDPERARESLEAYDLEALRLVGILTMGGQTNALVRAPGGEVHRLRTGNHLGRNHGRVVSVTDSSVQLVELVPTGGGGWMERTARLALEERR</sequence>
<dbReference type="Pfam" id="PF04351">
    <property type="entry name" value="PilP"/>
    <property type="match status" value="1"/>
</dbReference>
<dbReference type="RefSeq" id="WP_234270546.1">
    <property type="nucleotide sequence ID" value="NZ_JABFTX010000003.1"/>
</dbReference>
<evidence type="ECO:0000256" key="1">
    <source>
        <dbReference type="SAM" id="MobiDB-lite"/>
    </source>
</evidence>
<evidence type="ECO:0000313" key="3">
    <source>
        <dbReference type="Proteomes" id="UP001320168"/>
    </source>
</evidence>
<comment type="caution">
    <text evidence="2">The sequence shown here is derived from an EMBL/GenBank/DDBJ whole genome shotgun (WGS) entry which is preliminary data.</text>
</comment>
<name>A0ABS9A4Y5_9GAMM</name>
<dbReference type="Proteomes" id="UP001320168">
    <property type="component" value="Unassembled WGS sequence"/>
</dbReference>
<evidence type="ECO:0000313" key="2">
    <source>
        <dbReference type="EMBL" id="MCE8003887.1"/>
    </source>
</evidence>
<dbReference type="InterPro" id="IPR007446">
    <property type="entry name" value="PilP"/>
</dbReference>
<proteinExistence type="predicted"/>
<gene>
    <name evidence="2" type="ORF">HOP53_13640</name>
</gene>
<feature type="region of interest" description="Disordered" evidence="1">
    <location>
        <begin position="30"/>
        <end position="88"/>
    </location>
</feature>
<accession>A0ABS9A4Y5</accession>
<dbReference type="Gene3D" id="2.30.30.830">
    <property type="match status" value="1"/>
</dbReference>
<protein>
    <submittedName>
        <fullName evidence="2">Pilus assembly protein PilP</fullName>
    </submittedName>
</protein>
<organism evidence="2 3">
    <name type="scientific">Billgrantia ethanolica</name>
    <dbReference type="NCBI Taxonomy" id="2733486"/>
    <lineage>
        <taxon>Bacteria</taxon>
        <taxon>Pseudomonadati</taxon>
        <taxon>Pseudomonadota</taxon>
        <taxon>Gammaproteobacteria</taxon>
        <taxon>Oceanospirillales</taxon>
        <taxon>Halomonadaceae</taxon>
        <taxon>Billgrantia</taxon>
    </lineage>
</organism>